<comment type="caution">
    <text evidence="1">The sequence shown here is derived from an EMBL/GenBank/DDBJ whole genome shotgun (WGS) entry which is preliminary data.</text>
</comment>
<dbReference type="AlphaFoldDB" id="A0AAW3ABL0"/>
<proteinExistence type="predicted"/>
<dbReference type="Proteomes" id="UP001500131">
    <property type="component" value="Unassembled WGS sequence"/>
</dbReference>
<name>A0AAW3ABL0_9TRYP</name>
<accession>A0AAW3ABL0</accession>
<evidence type="ECO:0000313" key="1">
    <source>
        <dbReference type="EMBL" id="KAL0503454.1"/>
    </source>
</evidence>
<evidence type="ECO:0000313" key="2">
    <source>
        <dbReference type="Proteomes" id="UP001500131"/>
    </source>
</evidence>
<keyword evidence="2" id="KW-1185">Reference proteome</keyword>
<sequence length="129" mass="13584">MVCMGHSEYLTRRIMSMATVDAVCDLCIDVTRNGWGTVCVNLMTEKAVITGTHWRRLSLTSSITAAVHRVVHCAMEVFSLSAGAAGNLHADGASAIADVLKDYTPSHAVSAGLHDSIGSPAMRDPQAAA</sequence>
<dbReference type="EMBL" id="JBAMZK010000026">
    <property type="protein sequence ID" value="KAL0503454.1"/>
    <property type="molecule type" value="Genomic_DNA"/>
</dbReference>
<gene>
    <name evidence="1" type="ORF">Q4I31_004197</name>
</gene>
<reference evidence="1 2" key="1">
    <citation type="submission" date="2024-02" db="EMBL/GenBank/DDBJ databases">
        <title>FIRST GENOME SEQUENCES OF Leishmania (Viannia) shawi, Leishmania (Viannia) lindenbergi AND Leishmania (Viannia) utingensis.</title>
        <authorList>
            <person name="Resadore F."/>
            <person name="Custodio M.G.F."/>
            <person name="Boite M.C."/>
            <person name="Cupolillo E."/>
            <person name="Ferreira G.E.M."/>
        </authorList>
    </citation>
    <scope>NUCLEOTIDE SEQUENCE [LARGE SCALE GENOMIC DNA]</scope>
    <source>
        <strain evidence="1 2">MHOM/BR/1966/M15733</strain>
    </source>
</reference>
<protein>
    <submittedName>
        <fullName evidence="1">Uncharacterized protein</fullName>
    </submittedName>
</protein>
<organism evidence="1 2">
    <name type="scientific">Leishmania lindenbergi</name>
    <dbReference type="NCBI Taxonomy" id="651832"/>
    <lineage>
        <taxon>Eukaryota</taxon>
        <taxon>Discoba</taxon>
        <taxon>Euglenozoa</taxon>
        <taxon>Kinetoplastea</taxon>
        <taxon>Metakinetoplastina</taxon>
        <taxon>Trypanosomatida</taxon>
        <taxon>Trypanosomatidae</taxon>
        <taxon>Leishmaniinae</taxon>
        <taxon>Leishmania</taxon>
    </lineage>
</organism>